<dbReference type="AlphaFoldDB" id="A0A9X1PK67"/>
<name>A0A9X1PK67_9BACT</name>
<dbReference type="GO" id="GO:0005737">
    <property type="term" value="C:cytoplasm"/>
    <property type="evidence" value="ECO:0007669"/>
    <property type="project" value="UniProtKB-ARBA"/>
</dbReference>
<dbReference type="PIRSF" id="PIRSF039033">
    <property type="entry name" value="START_dom"/>
    <property type="match status" value="1"/>
</dbReference>
<dbReference type="EMBL" id="JAJTTC010000003">
    <property type="protein sequence ID" value="MCF0062917.1"/>
    <property type="molecule type" value="Genomic_DNA"/>
</dbReference>
<sequence>MNVFVARMRRYFSLYLLFSLVISNAFAQRDWKLVTESQGIKVLSKSAPGSRINALRVECEVKASAGALVAMLLDVKAAEEWVFHTKSCDLLKKVSPSELYYYSEVSMPWPLSNRDFVAHIRVSQDKVTKVVTVDAPAVPGFVAQKEGIVRISHSEGYWTIKPLSAEKISIVYTLQVDPGGDIPAWVVNTFSAQGPLHSFRKMKLELEAGKYRNTAAGFIVN</sequence>
<dbReference type="PANTHER" id="PTHR19308:SF14">
    <property type="entry name" value="START DOMAIN-CONTAINING PROTEIN"/>
    <property type="match status" value="1"/>
</dbReference>
<dbReference type="Gene3D" id="3.30.530.20">
    <property type="match status" value="1"/>
</dbReference>
<dbReference type="InterPro" id="IPR002913">
    <property type="entry name" value="START_lipid-bd_dom"/>
</dbReference>
<dbReference type="SUPFAM" id="SSF55961">
    <property type="entry name" value="Bet v1-like"/>
    <property type="match status" value="1"/>
</dbReference>
<evidence type="ECO:0000313" key="4">
    <source>
        <dbReference type="Proteomes" id="UP001139000"/>
    </source>
</evidence>
<evidence type="ECO:0000313" key="3">
    <source>
        <dbReference type="EMBL" id="MCF0062917.1"/>
    </source>
</evidence>
<dbReference type="PROSITE" id="PS50848">
    <property type="entry name" value="START"/>
    <property type="match status" value="1"/>
</dbReference>
<protein>
    <submittedName>
        <fullName evidence="3">START domain-containing protein</fullName>
    </submittedName>
</protein>
<dbReference type="InterPro" id="IPR028347">
    <property type="entry name" value="START_dom_prot"/>
</dbReference>
<gene>
    <name evidence="3" type="ORF">LXM26_15520</name>
</gene>
<feature type="signal peptide" evidence="1">
    <location>
        <begin position="1"/>
        <end position="27"/>
    </location>
</feature>
<dbReference type="InterPro" id="IPR023393">
    <property type="entry name" value="START-like_dom_sf"/>
</dbReference>
<dbReference type="PANTHER" id="PTHR19308">
    <property type="entry name" value="PHOSPHATIDYLCHOLINE TRANSFER PROTEIN"/>
    <property type="match status" value="1"/>
</dbReference>
<reference evidence="3" key="1">
    <citation type="submission" date="2021-12" db="EMBL/GenBank/DDBJ databases">
        <title>Novel species in genus Dyadobacter.</title>
        <authorList>
            <person name="Ma C."/>
        </authorList>
    </citation>
    <scope>NUCLEOTIDE SEQUENCE</scope>
    <source>
        <strain evidence="3">LJ419</strain>
    </source>
</reference>
<proteinExistence type="predicted"/>
<dbReference type="Proteomes" id="UP001139000">
    <property type="component" value="Unassembled WGS sequence"/>
</dbReference>
<feature type="chain" id="PRO_5040824182" evidence="1">
    <location>
        <begin position="28"/>
        <end position="221"/>
    </location>
</feature>
<keyword evidence="4" id="KW-1185">Reference proteome</keyword>
<dbReference type="RefSeq" id="WP_234655980.1">
    <property type="nucleotide sequence ID" value="NZ_CP094997.1"/>
</dbReference>
<keyword evidence="1" id="KW-0732">Signal</keyword>
<accession>A0A9X1PK67</accession>
<feature type="domain" description="START" evidence="2">
    <location>
        <begin position="31"/>
        <end position="211"/>
    </location>
</feature>
<evidence type="ECO:0000259" key="2">
    <source>
        <dbReference type="PROSITE" id="PS50848"/>
    </source>
</evidence>
<evidence type="ECO:0000256" key="1">
    <source>
        <dbReference type="SAM" id="SignalP"/>
    </source>
</evidence>
<dbReference type="GO" id="GO:0008289">
    <property type="term" value="F:lipid binding"/>
    <property type="evidence" value="ECO:0007669"/>
    <property type="project" value="InterPro"/>
</dbReference>
<dbReference type="InterPro" id="IPR051213">
    <property type="entry name" value="START_lipid_transfer"/>
</dbReference>
<comment type="caution">
    <text evidence="3">The sequence shown here is derived from an EMBL/GenBank/DDBJ whole genome shotgun (WGS) entry which is preliminary data.</text>
</comment>
<dbReference type="Pfam" id="PF01852">
    <property type="entry name" value="START"/>
    <property type="match status" value="1"/>
</dbReference>
<organism evidence="3 4">
    <name type="scientific">Dyadobacter chenwenxiniae</name>
    <dbReference type="NCBI Taxonomy" id="2906456"/>
    <lineage>
        <taxon>Bacteria</taxon>
        <taxon>Pseudomonadati</taxon>
        <taxon>Bacteroidota</taxon>
        <taxon>Cytophagia</taxon>
        <taxon>Cytophagales</taxon>
        <taxon>Spirosomataceae</taxon>
        <taxon>Dyadobacter</taxon>
    </lineage>
</organism>